<feature type="region of interest" description="Disordered" evidence="1">
    <location>
        <begin position="1"/>
        <end position="21"/>
    </location>
</feature>
<proteinExistence type="predicted"/>
<protein>
    <submittedName>
        <fullName evidence="2">Uncharacterized protein</fullName>
    </submittedName>
</protein>
<evidence type="ECO:0000313" key="3">
    <source>
        <dbReference type="Proteomes" id="UP000219412"/>
    </source>
</evidence>
<evidence type="ECO:0000256" key="1">
    <source>
        <dbReference type="SAM" id="MobiDB-lite"/>
    </source>
</evidence>
<dbReference type="OrthoDB" id="2891697at2"/>
<dbReference type="AlphaFoldDB" id="A0A285UV12"/>
<organism evidence="2 3">
    <name type="scientific">Salinicoccus kekensis</name>
    <dbReference type="NCBI Taxonomy" id="714307"/>
    <lineage>
        <taxon>Bacteria</taxon>
        <taxon>Bacillati</taxon>
        <taxon>Bacillota</taxon>
        <taxon>Bacilli</taxon>
        <taxon>Bacillales</taxon>
        <taxon>Staphylococcaceae</taxon>
        <taxon>Salinicoccus</taxon>
    </lineage>
</organism>
<evidence type="ECO:0000313" key="2">
    <source>
        <dbReference type="EMBL" id="SOC45218.1"/>
    </source>
</evidence>
<dbReference type="Proteomes" id="UP000219412">
    <property type="component" value="Unassembled WGS sequence"/>
</dbReference>
<sequence>MNIQEDGAKSRKDSETNDTQSEVIELKSFSLDSSEGLMCDFNTGICGPVDEEEKKEDEK</sequence>
<feature type="compositionally biased region" description="Basic and acidic residues" evidence="1">
    <location>
        <begin position="1"/>
        <end position="15"/>
    </location>
</feature>
<name>A0A285UV12_9STAP</name>
<dbReference type="EMBL" id="OBQF01000009">
    <property type="protein sequence ID" value="SOC45218.1"/>
    <property type="molecule type" value="Genomic_DNA"/>
</dbReference>
<keyword evidence="3" id="KW-1185">Reference proteome</keyword>
<accession>A0A285UV12</accession>
<dbReference type="RefSeq" id="WP_097042971.1">
    <property type="nucleotide sequence ID" value="NZ_OBQF01000009.1"/>
</dbReference>
<reference evidence="3" key="1">
    <citation type="submission" date="2017-08" db="EMBL/GenBank/DDBJ databases">
        <authorList>
            <person name="Varghese N."/>
            <person name="Submissions S."/>
        </authorList>
    </citation>
    <scope>NUCLEOTIDE SEQUENCE [LARGE SCALE GENOMIC DNA]</scope>
    <source>
        <strain evidence="3">DSM 23173</strain>
    </source>
</reference>
<gene>
    <name evidence="2" type="ORF">SAMN05878391_2658</name>
</gene>